<evidence type="ECO:0000313" key="2">
    <source>
        <dbReference type="Proteomes" id="UP000305709"/>
    </source>
</evidence>
<protein>
    <submittedName>
        <fullName evidence="1">Histidine phosphatase family protein</fullName>
    </submittedName>
</protein>
<gene>
    <name evidence="1" type="ORF">FHG71_17805</name>
</gene>
<sequence length="167" mass="18535">MTLRLLLIRHAKSDWGDPGLPDHERPLNNRGRRDAPRMGRWIVEQGLAPAEVLCSDARRTRETLELMQPEWPSSPPASFRRELYHATPEAMLAVLEEARSDTVALVGHNPGIGALAARLARRAPDHPRWEDYPTASVAALAFEAESWFAISEGRGDVRAFAIPADLG</sequence>
<dbReference type="CDD" id="cd07067">
    <property type="entry name" value="HP_PGM_like"/>
    <property type="match status" value="1"/>
</dbReference>
<dbReference type="RefSeq" id="WP_139083049.1">
    <property type="nucleotide sequence ID" value="NZ_VDFV01000039.1"/>
</dbReference>
<accession>A0A5C4N8C1</accession>
<dbReference type="AlphaFoldDB" id="A0A5C4N8C1"/>
<dbReference type="Gene3D" id="3.40.50.1240">
    <property type="entry name" value="Phosphoglycerate mutase-like"/>
    <property type="match status" value="1"/>
</dbReference>
<dbReference type="Proteomes" id="UP000305709">
    <property type="component" value="Unassembled WGS sequence"/>
</dbReference>
<dbReference type="SMART" id="SM00855">
    <property type="entry name" value="PGAM"/>
    <property type="match status" value="1"/>
</dbReference>
<organism evidence="1 2">
    <name type="scientific">Rubellimicrobium roseum</name>
    <dbReference type="NCBI Taxonomy" id="687525"/>
    <lineage>
        <taxon>Bacteria</taxon>
        <taxon>Pseudomonadati</taxon>
        <taxon>Pseudomonadota</taxon>
        <taxon>Alphaproteobacteria</taxon>
        <taxon>Rhodobacterales</taxon>
        <taxon>Roseobacteraceae</taxon>
        <taxon>Rubellimicrobium</taxon>
    </lineage>
</organism>
<proteinExistence type="predicted"/>
<dbReference type="EMBL" id="VDFV01000039">
    <property type="protein sequence ID" value="TNC65163.1"/>
    <property type="molecule type" value="Genomic_DNA"/>
</dbReference>
<comment type="caution">
    <text evidence="1">The sequence shown here is derived from an EMBL/GenBank/DDBJ whole genome shotgun (WGS) entry which is preliminary data.</text>
</comment>
<dbReference type="OrthoDB" id="9810154at2"/>
<reference evidence="1 2" key="1">
    <citation type="submission" date="2019-06" db="EMBL/GenBank/DDBJ databases">
        <authorList>
            <person name="Jiang L."/>
        </authorList>
    </citation>
    <scope>NUCLEOTIDE SEQUENCE [LARGE SCALE GENOMIC DNA]</scope>
    <source>
        <strain evidence="1 2">YIM 48858</strain>
    </source>
</reference>
<keyword evidence="2" id="KW-1185">Reference proteome</keyword>
<dbReference type="PANTHER" id="PTHR47623">
    <property type="entry name" value="OS09G0287300 PROTEIN"/>
    <property type="match status" value="1"/>
</dbReference>
<dbReference type="SUPFAM" id="SSF53254">
    <property type="entry name" value="Phosphoglycerate mutase-like"/>
    <property type="match status" value="1"/>
</dbReference>
<dbReference type="PANTHER" id="PTHR47623:SF1">
    <property type="entry name" value="OS09G0287300 PROTEIN"/>
    <property type="match status" value="1"/>
</dbReference>
<evidence type="ECO:0000313" key="1">
    <source>
        <dbReference type="EMBL" id="TNC65163.1"/>
    </source>
</evidence>
<dbReference type="InterPro" id="IPR029033">
    <property type="entry name" value="His_PPase_superfam"/>
</dbReference>
<name>A0A5C4N8C1_9RHOB</name>
<dbReference type="Pfam" id="PF00300">
    <property type="entry name" value="His_Phos_1"/>
    <property type="match status" value="1"/>
</dbReference>
<dbReference type="InterPro" id="IPR013078">
    <property type="entry name" value="His_Pase_superF_clade-1"/>
</dbReference>